<reference evidence="2 3" key="1">
    <citation type="submission" date="2020-08" db="EMBL/GenBank/DDBJ databases">
        <title>Whole genome shotgun sequence of Actinocatenispora thailandica NBRC 105041.</title>
        <authorList>
            <person name="Komaki H."/>
            <person name="Tamura T."/>
        </authorList>
    </citation>
    <scope>NUCLEOTIDE SEQUENCE [LARGE SCALE GENOMIC DNA]</scope>
    <source>
        <strain evidence="2 3">NBRC 105041</strain>
    </source>
</reference>
<dbReference type="SMART" id="SM00331">
    <property type="entry name" value="PP2C_SIG"/>
    <property type="match status" value="1"/>
</dbReference>
<dbReference type="SMART" id="SM00332">
    <property type="entry name" value="PP2Cc"/>
    <property type="match status" value="1"/>
</dbReference>
<dbReference type="SUPFAM" id="SSF81606">
    <property type="entry name" value="PP2C-like"/>
    <property type="match status" value="1"/>
</dbReference>
<dbReference type="InterPro" id="IPR025874">
    <property type="entry name" value="DZR"/>
</dbReference>
<organism evidence="2 3">
    <name type="scientific">Actinocatenispora thailandica</name>
    <dbReference type="NCBI Taxonomy" id="227318"/>
    <lineage>
        <taxon>Bacteria</taxon>
        <taxon>Bacillati</taxon>
        <taxon>Actinomycetota</taxon>
        <taxon>Actinomycetes</taxon>
        <taxon>Micromonosporales</taxon>
        <taxon>Micromonosporaceae</taxon>
        <taxon>Actinocatenispora</taxon>
    </lineage>
</organism>
<dbReference type="InterPro" id="IPR001932">
    <property type="entry name" value="PPM-type_phosphatase-like_dom"/>
</dbReference>
<dbReference type="Pfam" id="PF13672">
    <property type="entry name" value="PP2C_2"/>
    <property type="match status" value="1"/>
</dbReference>
<dbReference type="InterPro" id="IPR036457">
    <property type="entry name" value="PPM-type-like_dom_sf"/>
</dbReference>
<dbReference type="GO" id="GO:0004722">
    <property type="term" value="F:protein serine/threonine phosphatase activity"/>
    <property type="evidence" value="ECO:0007669"/>
    <property type="project" value="InterPro"/>
</dbReference>
<feature type="domain" description="PPM-type phosphatase" evidence="1">
    <location>
        <begin position="90"/>
        <end position="327"/>
    </location>
</feature>
<evidence type="ECO:0000259" key="1">
    <source>
        <dbReference type="PROSITE" id="PS51746"/>
    </source>
</evidence>
<dbReference type="Gene3D" id="3.60.40.10">
    <property type="entry name" value="PPM-type phosphatase domain"/>
    <property type="match status" value="1"/>
</dbReference>
<name>A0A7R7DMK1_9ACTN</name>
<dbReference type="InterPro" id="IPR015655">
    <property type="entry name" value="PP2C"/>
</dbReference>
<dbReference type="PROSITE" id="PS51746">
    <property type="entry name" value="PPM_2"/>
    <property type="match status" value="1"/>
</dbReference>
<dbReference type="PANTHER" id="PTHR47992">
    <property type="entry name" value="PROTEIN PHOSPHATASE"/>
    <property type="match status" value="1"/>
</dbReference>
<evidence type="ECO:0000313" key="3">
    <source>
        <dbReference type="Proteomes" id="UP000611640"/>
    </source>
</evidence>
<gene>
    <name evidence="2" type="ORF">Athai_19570</name>
</gene>
<dbReference type="AlphaFoldDB" id="A0A7R7DMK1"/>
<keyword evidence="3" id="KW-1185">Reference proteome</keyword>
<dbReference type="Proteomes" id="UP000611640">
    <property type="component" value="Chromosome"/>
</dbReference>
<dbReference type="Pfam" id="PF12773">
    <property type="entry name" value="DZR"/>
    <property type="match status" value="1"/>
</dbReference>
<sequence>MVGNPAMAPTIDCPACGAPASAGFRFCEACGTPLHGVPAPQLAVEWVSSSTAPQRCEACGHTAFTPDGYCEQCGQRGPTGPDHSEFDLGLVAGVSDIGHRHERNEDAFALGGLPGTALVAVCDGVSSSSRGDAASHAAVDAALPVLRTALTEGSHPERAIGRSVHAAREAVAAVAGPDQGNPPSCTFVAAVVAAGAITVGWVGDSRAYWLPDGAVPRQLTVDDSLANELIASGMPADEARAQPHSGALVRWIGVDADDGPPKVLTFTPEGPGRLIVCSDGLSRYRSAPEALASATPTGPPLAVARQLTQLALDAGGVDNITVVVVPYPPAAPAEGSAQ</sequence>
<evidence type="ECO:0000313" key="2">
    <source>
        <dbReference type="EMBL" id="BCJ34454.1"/>
    </source>
</evidence>
<protein>
    <recommendedName>
        <fullName evidence="1">PPM-type phosphatase domain-containing protein</fullName>
    </recommendedName>
</protein>
<dbReference type="EMBL" id="AP023355">
    <property type="protein sequence ID" value="BCJ34454.1"/>
    <property type="molecule type" value="Genomic_DNA"/>
</dbReference>
<dbReference type="CDD" id="cd00143">
    <property type="entry name" value="PP2Cc"/>
    <property type="match status" value="1"/>
</dbReference>
<accession>A0A7R7DMK1</accession>
<proteinExistence type="predicted"/>
<dbReference type="KEGG" id="atl:Athai_19570"/>